<name>A0ABM8E0M0_9MICO</name>
<protein>
    <submittedName>
        <fullName evidence="1">Pyrimidine dimer DNA glycosylase /DNA-(Apurinic or apyrimidinic site) lyase</fullName>
    </submittedName>
</protein>
<gene>
    <name evidence="1" type="ORF">Microterr_20390</name>
</gene>
<accession>A0ABM8E0M0</accession>
<dbReference type="Pfam" id="PF03013">
    <property type="entry name" value="Pyr_excise"/>
    <property type="match status" value="1"/>
</dbReference>
<dbReference type="InterPro" id="IPR004260">
    <property type="entry name" value="Pyr-dimer_DNA_glycosylase"/>
</dbReference>
<dbReference type="EMBL" id="AP027141">
    <property type="protein sequence ID" value="BDV31379.1"/>
    <property type="molecule type" value="Genomic_DNA"/>
</dbReference>
<proteinExistence type="predicted"/>
<dbReference type="Proteomes" id="UP001317779">
    <property type="component" value="Chromosome"/>
</dbReference>
<evidence type="ECO:0000313" key="1">
    <source>
        <dbReference type="EMBL" id="BDV31379.1"/>
    </source>
</evidence>
<keyword evidence="2" id="KW-1185">Reference proteome</keyword>
<reference evidence="1 2" key="1">
    <citation type="submission" date="2022-12" db="EMBL/GenBank/DDBJ databases">
        <title>Microbacterium terricola strain KV-448 chromosome, complete genome.</title>
        <authorList>
            <person name="Oshima T."/>
            <person name="Moriya T."/>
            <person name="Bessho Y."/>
        </authorList>
    </citation>
    <scope>NUCLEOTIDE SEQUENCE [LARGE SCALE GENOMIC DNA]</scope>
    <source>
        <strain evidence="1 2">KV-448</strain>
    </source>
</reference>
<organism evidence="1 2">
    <name type="scientific">Microbacterium terricola</name>
    <dbReference type="NCBI Taxonomy" id="344163"/>
    <lineage>
        <taxon>Bacteria</taxon>
        <taxon>Bacillati</taxon>
        <taxon>Actinomycetota</taxon>
        <taxon>Actinomycetes</taxon>
        <taxon>Micrococcales</taxon>
        <taxon>Microbacteriaceae</taxon>
        <taxon>Microbacterium</taxon>
    </lineage>
</organism>
<sequence length="141" mass="16027">MRLWSLHPSLLDRAALVACWREGLLAQAVLSGKTRGYTRHPQLERFRAADEPLAAIDHFLTQQQIEATVRGYRFDRTRIQIPDAAAPAIPVTQGQLDYEFAHLRMKVSVRAPEWFRLLPPRPTAADTFTVVPGGIESWERP</sequence>
<keyword evidence="1" id="KW-0456">Lyase</keyword>
<dbReference type="RefSeq" id="WP_263798031.1">
    <property type="nucleotide sequence ID" value="NZ_AP027141.1"/>
</dbReference>
<dbReference type="GO" id="GO:0016829">
    <property type="term" value="F:lyase activity"/>
    <property type="evidence" value="ECO:0007669"/>
    <property type="project" value="UniProtKB-KW"/>
</dbReference>
<evidence type="ECO:0000313" key="2">
    <source>
        <dbReference type="Proteomes" id="UP001317779"/>
    </source>
</evidence>